<organism evidence="1">
    <name type="scientific">Symploca sp. SIO1C4</name>
    <dbReference type="NCBI Taxonomy" id="2607765"/>
    <lineage>
        <taxon>Bacteria</taxon>
        <taxon>Bacillati</taxon>
        <taxon>Cyanobacteriota</taxon>
        <taxon>Cyanophyceae</taxon>
        <taxon>Coleofasciculales</taxon>
        <taxon>Coleofasciculaceae</taxon>
        <taxon>Symploca</taxon>
    </lineage>
</organism>
<sequence>MNQDYIAEQINRIESHYQGNQQLVENSCWRIASNADLFDKQLNPDGTLTPTQQQQVDEFIDNFKASRTNTKPKSSAQA</sequence>
<evidence type="ECO:0000313" key="1">
    <source>
        <dbReference type="EMBL" id="NER30787.1"/>
    </source>
</evidence>
<dbReference type="EMBL" id="JAAHFQ010000643">
    <property type="protein sequence ID" value="NER30787.1"/>
    <property type="molecule type" value="Genomic_DNA"/>
</dbReference>
<comment type="caution">
    <text evidence="1">The sequence shown here is derived from an EMBL/GenBank/DDBJ whole genome shotgun (WGS) entry which is preliminary data.</text>
</comment>
<protein>
    <submittedName>
        <fullName evidence="1">Uncharacterized protein</fullName>
    </submittedName>
</protein>
<reference evidence="1" key="1">
    <citation type="submission" date="2019-11" db="EMBL/GenBank/DDBJ databases">
        <title>Genomic insights into an expanded diversity of filamentous marine cyanobacteria reveals the extraordinary biosynthetic potential of Moorea and Okeania.</title>
        <authorList>
            <person name="Ferreira Leao T."/>
            <person name="Wang M."/>
            <person name="Moss N."/>
            <person name="Da Silva R."/>
            <person name="Sanders J."/>
            <person name="Nurk S."/>
            <person name="Gurevich A."/>
            <person name="Humphrey G."/>
            <person name="Reher R."/>
            <person name="Zhu Q."/>
            <person name="Belda-Ferre P."/>
            <person name="Glukhov E."/>
            <person name="Rex R."/>
            <person name="Dorrestein P.C."/>
            <person name="Knight R."/>
            <person name="Pevzner P."/>
            <person name="Gerwick W.H."/>
            <person name="Gerwick L."/>
        </authorList>
    </citation>
    <scope>NUCLEOTIDE SEQUENCE</scope>
    <source>
        <strain evidence="1">SIO1C4</strain>
    </source>
</reference>
<proteinExistence type="predicted"/>
<gene>
    <name evidence="1" type="ORF">F6J89_25005</name>
</gene>
<dbReference type="AlphaFoldDB" id="A0A6B3NGF7"/>
<accession>A0A6B3NGF7</accession>
<name>A0A6B3NGF7_9CYAN</name>